<reference evidence="1" key="1">
    <citation type="submission" date="2021-04" db="EMBL/GenBank/DDBJ databases">
        <authorList>
            <person name="Rodrigo-Torres L."/>
            <person name="Arahal R. D."/>
            <person name="Lucena T."/>
        </authorList>
    </citation>
    <scope>NUCLEOTIDE SEQUENCE</scope>
    <source>
        <strain evidence="1">CECT 9275</strain>
    </source>
</reference>
<protein>
    <submittedName>
        <fullName evidence="1">Uncharacterized protein</fullName>
    </submittedName>
</protein>
<comment type="caution">
    <text evidence="1">The sequence shown here is derived from an EMBL/GenBank/DDBJ whole genome shotgun (WGS) entry which is preliminary data.</text>
</comment>
<dbReference type="Proteomes" id="UP000680038">
    <property type="component" value="Unassembled WGS sequence"/>
</dbReference>
<dbReference type="EMBL" id="CAJRAF010000002">
    <property type="protein sequence ID" value="CAG5001714.1"/>
    <property type="molecule type" value="Genomic_DNA"/>
</dbReference>
<keyword evidence="2" id="KW-1185">Reference proteome</keyword>
<name>A0A916JCM0_9BACT</name>
<evidence type="ECO:0000313" key="2">
    <source>
        <dbReference type="Proteomes" id="UP000680038"/>
    </source>
</evidence>
<dbReference type="AlphaFoldDB" id="A0A916JCM0"/>
<dbReference type="RefSeq" id="WP_215239310.1">
    <property type="nucleotide sequence ID" value="NZ_CAJRAF010000002.1"/>
</dbReference>
<evidence type="ECO:0000313" key="1">
    <source>
        <dbReference type="EMBL" id="CAG5001714.1"/>
    </source>
</evidence>
<sequence length="110" mass="12615">MNPQSTTDQQKALFAHAEYIFATMPGFEKEKDCLIQGALLTFKIDSEYGDFKVSTEVTMQDTVRSIQERLQEEIEARYRYLTDLDSRDAVEDLGRSFKALTMGYSGRLTL</sequence>
<proteinExistence type="predicted"/>
<organism evidence="1 2">
    <name type="scientific">Dyadobacter helix</name>
    <dbReference type="NCBI Taxonomy" id="2822344"/>
    <lineage>
        <taxon>Bacteria</taxon>
        <taxon>Pseudomonadati</taxon>
        <taxon>Bacteroidota</taxon>
        <taxon>Cytophagia</taxon>
        <taxon>Cytophagales</taxon>
        <taxon>Spirosomataceae</taxon>
        <taxon>Dyadobacter</taxon>
    </lineage>
</organism>
<accession>A0A916JCM0</accession>
<gene>
    <name evidence="1" type="ORF">DYBT9275_02727</name>
</gene>